<dbReference type="GO" id="GO:0016117">
    <property type="term" value="P:carotenoid biosynthetic process"/>
    <property type="evidence" value="ECO:0007669"/>
    <property type="project" value="UniProtKB-KW"/>
</dbReference>
<evidence type="ECO:0000313" key="11">
    <source>
        <dbReference type="Proteomes" id="UP000256913"/>
    </source>
</evidence>
<evidence type="ECO:0000256" key="6">
    <source>
        <dbReference type="ARBA" id="ARBA00023136"/>
    </source>
</evidence>
<evidence type="ECO:0000256" key="1">
    <source>
        <dbReference type="ARBA" id="ARBA00004141"/>
    </source>
</evidence>
<dbReference type="RefSeq" id="WP_116074918.1">
    <property type="nucleotide sequence ID" value="NZ_BONB01000016.1"/>
</dbReference>
<evidence type="ECO:0000313" key="10">
    <source>
        <dbReference type="EMBL" id="REG02147.1"/>
    </source>
</evidence>
<sequence>MTYTTAALLGAIGALGVDLFVLRTRLVLRPVFWATYPIILFFQLLANGVLTGRNIVRYDPGAIIGLRLVYAPVEDLVFGFALVLLTLSLWVFWGRAGVQRSPAAGTGSSWLLRWLRKR</sequence>
<dbReference type="AlphaFoldDB" id="A0A3D9ZY90"/>
<keyword evidence="4" id="KW-0125">Carotenoid biosynthesis</keyword>
<dbReference type="NCBIfam" id="TIGR03462">
    <property type="entry name" value="CarR_dom_SF"/>
    <property type="match status" value="1"/>
</dbReference>
<protein>
    <submittedName>
        <fullName evidence="10">Lycopene cyclase domain-containing protein</fullName>
    </submittedName>
</protein>
<evidence type="ECO:0000259" key="9">
    <source>
        <dbReference type="Pfam" id="PF18916"/>
    </source>
</evidence>
<keyword evidence="3 8" id="KW-0812">Transmembrane</keyword>
<dbReference type="GO" id="GO:0016020">
    <property type="term" value="C:membrane"/>
    <property type="evidence" value="ECO:0007669"/>
    <property type="project" value="UniProtKB-SubCell"/>
</dbReference>
<evidence type="ECO:0000256" key="3">
    <source>
        <dbReference type="ARBA" id="ARBA00022692"/>
    </source>
</evidence>
<dbReference type="OrthoDB" id="3402548at2"/>
<dbReference type="Proteomes" id="UP000256913">
    <property type="component" value="Unassembled WGS sequence"/>
</dbReference>
<name>A0A3D9ZY90_9ACTN</name>
<keyword evidence="11" id="KW-1185">Reference proteome</keyword>
<reference evidence="10 11" key="1">
    <citation type="submission" date="2018-08" db="EMBL/GenBank/DDBJ databases">
        <title>Sequencing the genomes of 1000 actinobacteria strains.</title>
        <authorList>
            <person name="Klenk H.-P."/>
        </authorList>
    </citation>
    <scope>NUCLEOTIDE SEQUENCE [LARGE SCALE GENOMIC DNA]</scope>
    <source>
        <strain evidence="10 11">DSM 44099</strain>
    </source>
</reference>
<evidence type="ECO:0000256" key="8">
    <source>
        <dbReference type="SAM" id="Phobius"/>
    </source>
</evidence>
<dbReference type="GO" id="GO:0016872">
    <property type="term" value="F:intramolecular lyase activity"/>
    <property type="evidence" value="ECO:0007669"/>
    <property type="project" value="InterPro"/>
</dbReference>
<comment type="subcellular location">
    <subcellularLocation>
        <location evidence="1">Membrane</location>
        <topology evidence="1">Multi-pass membrane protein</topology>
    </subcellularLocation>
</comment>
<dbReference type="GO" id="GO:0045436">
    <property type="term" value="F:lycopene beta cyclase activity"/>
    <property type="evidence" value="ECO:0007669"/>
    <property type="project" value="UniProtKB-ARBA"/>
</dbReference>
<comment type="pathway">
    <text evidence="2">Carotenoid biosynthesis.</text>
</comment>
<dbReference type="EMBL" id="QUMQ01000001">
    <property type="protein sequence ID" value="REG02147.1"/>
    <property type="molecule type" value="Genomic_DNA"/>
</dbReference>
<keyword evidence="6 8" id="KW-0472">Membrane</keyword>
<keyword evidence="5 8" id="KW-1133">Transmembrane helix</keyword>
<evidence type="ECO:0000256" key="2">
    <source>
        <dbReference type="ARBA" id="ARBA00004829"/>
    </source>
</evidence>
<proteinExistence type="predicted"/>
<feature type="domain" description="Lycopene cyclase" evidence="9">
    <location>
        <begin position="2"/>
        <end position="90"/>
    </location>
</feature>
<comment type="caution">
    <text evidence="10">The sequence shown here is derived from an EMBL/GenBank/DDBJ whole genome shotgun (WGS) entry which is preliminary data.</text>
</comment>
<dbReference type="InterPro" id="IPR017825">
    <property type="entry name" value="Lycopene_cyclase_dom"/>
</dbReference>
<dbReference type="Pfam" id="PF18916">
    <property type="entry name" value="Lycopene_cyc"/>
    <property type="match status" value="1"/>
</dbReference>
<feature type="transmembrane region" description="Helical" evidence="8">
    <location>
        <begin position="76"/>
        <end position="93"/>
    </location>
</feature>
<evidence type="ECO:0000256" key="5">
    <source>
        <dbReference type="ARBA" id="ARBA00022989"/>
    </source>
</evidence>
<feature type="transmembrane region" description="Helical" evidence="8">
    <location>
        <begin position="6"/>
        <end position="22"/>
    </location>
</feature>
<feature type="transmembrane region" description="Helical" evidence="8">
    <location>
        <begin position="34"/>
        <end position="56"/>
    </location>
</feature>
<evidence type="ECO:0000256" key="4">
    <source>
        <dbReference type="ARBA" id="ARBA00022746"/>
    </source>
</evidence>
<gene>
    <name evidence="10" type="ORF">DFJ67_8239</name>
</gene>
<accession>A0A3D9ZY90</accession>
<organism evidence="10 11">
    <name type="scientific">Asanoa ferruginea</name>
    <dbReference type="NCBI Taxonomy" id="53367"/>
    <lineage>
        <taxon>Bacteria</taxon>
        <taxon>Bacillati</taxon>
        <taxon>Actinomycetota</taxon>
        <taxon>Actinomycetes</taxon>
        <taxon>Micromonosporales</taxon>
        <taxon>Micromonosporaceae</taxon>
        <taxon>Asanoa</taxon>
    </lineage>
</organism>
<evidence type="ECO:0000256" key="7">
    <source>
        <dbReference type="ARBA" id="ARBA00023235"/>
    </source>
</evidence>
<keyword evidence="7" id="KW-0413">Isomerase</keyword>